<dbReference type="SMART" id="SM00408">
    <property type="entry name" value="IGc2"/>
    <property type="match status" value="1"/>
</dbReference>
<proteinExistence type="predicted"/>
<evidence type="ECO:0000313" key="3">
    <source>
        <dbReference type="Proteomes" id="UP000472273"/>
    </source>
</evidence>
<evidence type="ECO:0000259" key="1">
    <source>
        <dbReference type="PROSITE" id="PS50835"/>
    </source>
</evidence>
<evidence type="ECO:0000313" key="2">
    <source>
        <dbReference type="Ensembl" id="ENSPTXP00000021692.1"/>
    </source>
</evidence>
<keyword evidence="3" id="KW-1185">Reference proteome</keyword>
<feature type="domain" description="Ig-like" evidence="1">
    <location>
        <begin position="8"/>
        <end position="75"/>
    </location>
</feature>
<dbReference type="AlphaFoldDB" id="A0A670ZC25"/>
<dbReference type="Ensembl" id="ENSPTXT00000022354.1">
    <property type="protein sequence ID" value="ENSPTXP00000021692.1"/>
    <property type="gene ID" value="ENSPTXG00000015016.1"/>
</dbReference>
<dbReference type="GeneTree" id="ENSGT00940000158864"/>
<protein>
    <recommendedName>
        <fullName evidence="1">Ig-like domain-containing protein</fullName>
    </recommendedName>
</protein>
<dbReference type="InterPro" id="IPR007110">
    <property type="entry name" value="Ig-like_dom"/>
</dbReference>
<dbReference type="InterPro" id="IPR013783">
    <property type="entry name" value="Ig-like_fold"/>
</dbReference>
<reference evidence="2" key="2">
    <citation type="submission" date="2025-09" db="UniProtKB">
        <authorList>
            <consortium name="Ensembl"/>
        </authorList>
    </citation>
    <scope>IDENTIFICATION</scope>
</reference>
<organism evidence="2 3">
    <name type="scientific">Pseudonaja textilis</name>
    <name type="common">Eastern brown snake</name>
    <dbReference type="NCBI Taxonomy" id="8673"/>
    <lineage>
        <taxon>Eukaryota</taxon>
        <taxon>Metazoa</taxon>
        <taxon>Chordata</taxon>
        <taxon>Craniata</taxon>
        <taxon>Vertebrata</taxon>
        <taxon>Euteleostomi</taxon>
        <taxon>Lepidosauria</taxon>
        <taxon>Squamata</taxon>
        <taxon>Bifurcata</taxon>
        <taxon>Unidentata</taxon>
        <taxon>Episquamata</taxon>
        <taxon>Toxicofera</taxon>
        <taxon>Serpentes</taxon>
        <taxon>Colubroidea</taxon>
        <taxon>Elapidae</taxon>
        <taxon>Hydrophiinae</taxon>
        <taxon>Pseudonaja</taxon>
    </lineage>
</organism>
<dbReference type="Pfam" id="PF13927">
    <property type="entry name" value="Ig_3"/>
    <property type="match status" value="1"/>
</dbReference>
<dbReference type="PROSITE" id="PS50835">
    <property type="entry name" value="IG_LIKE"/>
    <property type="match status" value="1"/>
</dbReference>
<dbReference type="OMA" id="AVTWMAN"/>
<dbReference type="Gene3D" id="2.60.40.10">
    <property type="entry name" value="Immunoglobulins"/>
    <property type="match status" value="1"/>
</dbReference>
<reference evidence="2" key="1">
    <citation type="submission" date="2025-08" db="UniProtKB">
        <authorList>
            <consortium name="Ensembl"/>
        </authorList>
    </citation>
    <scope>IDENTIFICATION</scope>
</reference>
<accession>A0A670ZC25</accession>
<name>A0A670ZC25_PSETE</name>
<dbReference type="InterPro" id="IPR036179">
    <property type="entry name" value="Ig-like_dom_sf"/>
</dbReference>
<sequence>MWGSLALPEIGCFLAQPHVHYAQLGTDVTIPCGSVDQGTSVTWTANSTDLDASHLSGSHLVLRNVDLSHSGQYSCYEGPSWHLKDRVNLKVGSEYHGVRS</sequence>
<dbReference type="InterPro" id="IPR003598">
    <property type="entry name" value="Ig_sub2"/>
</dbReference>
<dbReference type="SUPFAM" id="SSF48726">
    <property type="entry name" value="Immunoglobulin"/>
    <property type="match status" value="1"/>
</dbReference>
<dbReference type="SMART" id="SM00409">
    <property type="entry name" value="IG"/>
    <property type="match status" value="1"/>
</dbReference>
<dbReference type="Proteomes" id="UP000472273">
    <property type="component" value="Unplaced"/>
</dbReference>
<dbReference type="InterPro" id="IPR003599">
    <property type="entry name" value="Ig_sub"/>
</dbReference>